<name>A0A4R7KUX9_9CLOT</name>
<dbReference type="RefSeq" id="WP_133627589.1">
    <property type="nucleotide sequence ID" value="NZ_SOAZ01000005.1"/>
</dbReference>
<evidence type="ECO:0000313" key="3">
    <source>
        <dbReference type="EMBL" id="TDT61960.1"/>
    </source>
</evidence>
<sequence>MINLSKRERTLLIITGVMIFFALYYSYFLSPILKNISDSRANIAIYENELGNLKLTQKLNEKQKKELEVIRDGFEDAAKALPKMERSPEIAYNLKVLGDEKAIIINSLSFGEPSEYKIESNDSNNKADTKDSISEGGGSDSNKTGADAKNQEEKLYVVAVNLSVSGDYINIMDFISSVENDKRIAEITDVNMSRGQNGKLSAKININYYYVDTKDKGELKYDFNNRSYGKQNPFE</sequence>
<organism evidence="3 4">
    <name type="scientific">Fonticella tunisiensis</name>
    <dbReference type="NCBI Taxonomy" id="1096341"/>
    <lineage>
        <taxon>Bacteria</taxon>
        <taxon>Bacillati</taxon>
        <taxon>Bacillota</taxon>
        <taxon>Clostridia</taxon>
        <taxon>Eubacteriales</taxon>
        <taxon>Clostridiaceae</taxon>
        <taxon>Fonticella</taxon>
    </lineage>
</organism>
<dbReference type="Gene3D" id="3.30.70.60">
    <property type="match status" value="1"/>
</dbReference>
<comment type="caution">
    <text evidence="3">The sequence shown here is derived from an EMBL/GenBank/DDBJ whole genome shotgun (WGS) entry which is preliminary data.</text>
</comment>
<dbReference type="OrthoDB" id="1902740at2"/>
<keyword evidence="4" id="KW-1185">Reference proteome</keyword>
<feature type="region of interest" description="Disordered" evidence="1">
    <location>
        <begin position="116"/>
        <end position="147"/>
    </location>
</feature>
<dbReference type="GO" id="GO:0043683">
    <property type="term" value="P:type IV pilus assembly"/>
    <property type="evidence" value="ECO:0007669"/>
    <property type="project" value="InterPro"/>
</dbReference>
<dbReference type="GO" id="GO:0043107">
    <property type="term" value="P:type IV pilus-dependent motility"/>
    <property type="evidence" value="ECO:0007669"/>
    <property type="project" value="InterPro"/>
</dbReference>
<keyword evidence="2" id="KW-0472">Membrane</keyword>
<dbReference type="PANTHER" id="PTHR39555:SF1">
    <property type="entry name" value="TYPE IV PILUS INNER MEMBRANE COMPONENT PILO"/>
    <property type="match status" value="1"/>
</dbReference>
<protein>
    <submittedName>
        <fullName evidence="3">Pilus assembly protein PilO</fullName>
    </submittedName>
</protein>
<accession>A0A4R7KUX9</accession>
<dbReference type="InterPro" id="IPR007445">
    <property type="entry name" value="PilO"/>
</dbReference>
<gene>
    <name evidence="3" type="ORF">EDD71_105140</name>
</gene>
<dbReference type="Pfam" id="PF04350">
    <property type="entry name" value="PilO"/>
    <property type="match status" value="1"/>
</dbReference>
<evidence type="ECO:0000256" key="1">
    <source>
        <dbReference type="SAM" id="MobiDB-lite"/>
    </source>
</evidence>
<dbReference type="Proteomes" id="UP000295325">
    <property type="component" value="Unassembled WGS sequence"/>
</dbReference>
<dbReference type="InterPro" id="IPR014717">
    <property type="entry name" value="Transl_elong_EF1B/ribsomal_bS6"/>
</dbReference>
<evidence type="ECO:0000256" key="2">
    <source>
        <dbReference type="SAM" id="Phobius"/>
    </source>
</evidence>
<keyword evidence="2" id="KW-1133">Transmembrane helix</keyword>
<feature type="compositionally biased region" description="Basic and acidic residues" evidence="1">
    <location>
        <begin position="116"/>
        <end position="133"/>
    </location>
</feature>
<dbReference type="PANTHER" id="PTHR39555">
    <property type="entry name" value="FIMBRIAL ASSEMBLY PROTEIN PILO-LIKE PROTEIN-RELATED"/>
    <property type="match status" value="1"/>
</dbReference>
<feature type="transmembrane region" description="Helical" evidence="2">
    <location>
        <begin position="12"/>
        <end position="33"/>
    </location>
</feature>
<reference evidence="3 4" key="1">
    <citation type="submission" date="2019-03" db="EMBL/GenBank/DDBJ databases">
        <title>Genomic Encyclopedia of Type Strains, Phase IV (KMG-IV): sequencing the most valuable type-strain genomes for metagenomic binning, comparative biology and taxonomic classification.</title>
        <authorList>
            <person name="Goeker M."/>
        </authorList>
    </citation>
    <scope>NUCLEOTIDE SEQUENCE [LARGE SCALE GENOMIC DNA]</scope>
    <source>
        <strain evidence="3 4">DSM 24455</strain>
    </source>
</reference>
<dbReference type="AlphaFoldDB" id="A0A4R7KUX9"/>
<evidence type="ECO:0000313" key="4">
    <source>
        <dbReference type="Proteomes" id="UP000295325"/>
    </source>
</evidence>
<dbReference type="EMBL" id="SOAZ01000005">
    <property type="protein sequence ID" value="TDT61960.1"/>
    <property type="molecule type" value="Genomic_DNA"/>
</dbReference>
<proteinExistence type="predicted"/>
<keyword evidence="2" id="KW-0812">Transmembrane</keyword>